<protein>
    <submittedName>
        <fullName evidence="1">Uncharacterized protein</fullName>
    </submittedName>
</protein>
<gene>
    <name evidence="1" type="ORF">NEOLEDRAFT_1147371</name>
</gene>
<keyword evidence="2" id="KW-1185">Reference proteome</keyword>
<dbReference type="Proteomes" id="UP000076761">
    <property type="component" value="Unassembled WGS sequence"/>
</dbReference>
<sequence length="247" mass="27455">MPQDSLFLLRLSIKKLEATVLTDIWPLNYIFHTLLGVPRPLVLSVCVFRTSSNGKSSNKGMSGPKTAASYEPVLSTSGNLAHMMNALSAAKRAFTNFSQIWIRVPFERDLHENDRSKSAAVATNTSIKRTATTTRTTVKISCAYFQATYLLLEHIEVFSVSVKIYTLYSAFPLTSRYTAHPLEKSSKADLLPAWRAVDVQGGYHKPREDSNHSASNRVSSAFEDDDMVVFVVPIGLFDFQVSHNSVC</sequence>
<dbReference type="STRING" id="1314782.A0A165T964"/>
<accession>A0A165T964</accession>
<reference evidence="1 2" key="1">
    <citation type="journal article" date="2016" name="Mol. Biol. Evol.">
        <title>Comparative Genomics of Early-Diverging Mushroom-Forming Fungi Provides Insights into the Origins of Lignocellulose Decay Capabilities.</title>
        <authorList>
            <person name="Nagy L.G."/>
            <person name="Riley R."/>
            <person name="Tritt A."/>
            <person name="Adam C."/>
            <person name="Daum C."/>
            <person name="Floudas D."/>
            <person name="Sun H."/>
            <person name="Yadav J.S."/>
            <person name="Pangilinan J."/>
            <person name="Larsson K.H."/>
            <person name="Matsuura K."/>
            <person name="Barry K."/>
            <person name="Labutti K."/>
            <person name="Kuo R."/>
            <person name="Ohm R.A."/>
            <person name="Bhattacharya S.S."/>
            <person name="Shirouzu T."/>
            <person name="Yoshinaga Y."/>
            <person name="Martin F.M."/>
            <person name="Grigoriev I.V."/>
            <person name="Hibbett D.S."/>
        </authorList>
    </citation>
    <scope>NUCLEOTIDE SEQUENCE [LARGE SCALE GENOMIC DNA]</scope>
    <source>
        <strain evidence="1 2">HHB14362 ss-1</strain>
    </source>
</reference>
<evidence type="ECO:0000313" key="2">
    <source>
        <dbReference type="Proteomes" id="UP000076761"/>
    </source>
</evidence>
<dbReference type="AlphaFoldDB" id="A0A165T964"/>
<evidence type="ECO:0000313" key="1">
    <source>
        <dbReference type="EMBL" id="KZT26329.1"/>
    </source>
</evidence>
<organism evidence="1 2">
    <name type="scientific">Neolentinus lepideus HHB14362 ss-1</name>
    <dbReference type="NCBI Taxonomy" id="1314782"/>
    <lineage>
        <taxon>Eukaryota</taxon>
        <taxon>Fungi</taxon>
        <taxon>Dikarya</taxon>
        <taxon>Basidiomycota</taxon>
        <taxon>Agaricomycotina</taxon>
        <taxon>Agaricomycetes</taxon>
        <taxon>Gloeophyllales</taxon>
        <taxon>Gloeophyllaceae</taxon>
        <taxon>Neolentinus</taxon>
    </lineage>
</organism>
<proteinExistence type="predicted"/>
<dbReference type="InParanoid" id="A0A165T964"/>
<dbReference type="EMBL" id="KV425567">
    <property type="protein sequence ID" value="KZT26329.1"/>
    <property type="molecule type" value="Genomic_DNA"/>
</dbReference>
<name>A0A165T964_9AGAM</name>